<dbReference type="InterPro" id="IPR041975">
    <property type="entry name" value="KOW_Spt5_2"/>
</dbReference>
<sequence length="673" mass="73153">MMFKDGFLYKNVSLKSLSTQNVQPTFDELEKFRHPGETGDGDMSSLSTLFANRKKGHFMKGDRVIVVKGDLRNLKGWVEKVEEDTVHIKPKEKGLPRTLAISDKELCKYFEPGNHVKVVSGATEGATGMVVSVEGHVVNIVSDTTKELLRVFADNVVESSEVTSGVTRIGDYELHDLVLLDDNSFGVIIRVESEAFQVLKGVPERPDVALVRLREIKYKIDKKIFANDRYKNPLSVKDVVKILDGPCRGKQGPIEHIYKGILFIYDRHHLEHAGFICVKSESCMMVGGSRANGDRNGNALTPRFGHLPPRVPQSPMRPPRGGRMNFGGRHGGGRGHDALVGAIVKIRMGHYKGCKGRVVDVKGSMVRVELESQMKVVAVERSYISDNVNVSTPFRETSRYGMGSETPMHPSRTPLHPYMTPMRDSGATPIHDGMRTPRRDRAWNPYTPMSPPRDNWEDGNPGSWGTSPQYQPGSPPSRAYEAPTPGSGWTNTPSGNYHEAGTPRDSGAYANAPSPYLPSTPGGQPPMTPSSAYLPGTPGGQPMTPGSGGLDMMSPAVGGENEGPWLLPDILVNVRRTGEDGSLGVIREVLPDGSCKVALGSSGDGELVTVLPTEIEIVPPRKTDKIKIMGGAHRGSTGKLIGIDGTDGIVKCDESLDVKILDMVILAKLVQAD</sequence>
<feature type="compositionally biased region" description="Polar residues" evidence="1">
    <location>
        <begin position="463"/>
        <end position="472"/>
    </location>
</feature>
<dbReference type="Gene3D" id="2.30.30.30">
    <property type="match status" value="3"/>
</dbReference>
<feature type="region of interest" description="Disordered" evidence="1">
    <location>
        <begin position="395"/>
        <end position="560"/>
    </location>
</feature>
<dbReference type="CDD" id="cd06082">
    <property type="entry name" value="KOW_Spt5_2"/>
    <property type="match status" value="1"/>
</dbReference>
<dbReference type="GO" id="GO:0006368">
    <property type="term" value="P:transcription elongation by RNA polymerase II"/>
    <property type="evidence" value="ECO:0007669"/>
    <property type="project" value="TreeGrafter"/>
</dbReference>
<dbReference type="CDD" id="cd06085">
    <property type="entry name" value="KOW_Spt5_5"/>
    <property type="match status" value="1"/>
</dbReference>
<dbReference type="Pfam" id="PF23291">
    <property type="entry name" value="KOW4_SPT5"/>
    <property type="match status" value="1"/>
</dbReference>
<dbReference type="GO" id="GO:0032784">
    <property type="term" value="P:regulation of DNA-templated transcription elongation"/>
    <property type="evidence" value="ECO:0007669"/>
    <property type="project" value="InterPro"/>
</dbReference>
<dbReference type="CDD" id="cd06083">
    <property type="entry name" value="KOW_Spt5_3"/>
    <property type="match status" value="1"/>
</dbReference>
<dbReference type="InterPro" id="IPR057936">
    <property type="entry name" value="KOWx_Spt5"/>
</dbReference>
<dbReference type="GO" id="GO:0006357">
    <property type="term" value="P:regulation of transcription by RNA polymerase II"/>
    <property type="evidence" value="ECO:0007669"/>
    <property type="project" value="InterPro"/>
</dbReference>
<dbReference type="Pfam" id="PF23038">
    <property type="entry name" value="KOW6_SPT51-2"/>
    <property type="match status" value="1"/>
</dbReference>
<dbReference type="GO" id="GO:0005840">
    <property type="term" value="C:ribosome"/>
    <property type="evidence" value="ECO:0007669"/>
    <property type="project" value="InterPro"/>
</dbReference>
<dbReference type="Pfam" id="PF23287">
    <property type="entry name" value="KOW7_SPT5"/>
    <property type="match status" value="1"/>
</dbReference>
<evidence type="ECO:0000259" key="2">
    <source>
        <dbReference type="SMART" id="SM00739"/>
    </source>
</evidence>
<feature type="domain" description="KOW" evidence="2">
    <location>
        <begin position="337"/>
        <end position="364"/>
    </location>
</feature>
<dbReference type="PANTHER" id="PTHR11125:SF7">
    <property type="entry name" value="TRANSCRIPTION ELONGATION FACTOR SPT5"/>
    <property type="match status" value="1"/>
</dbReference>
<dbReference type="SMART" id="SM00739">
    <property type="entry name" value="KOW"/>
    <property type="match status" value="5"/>
</dbReference>
<dbReference type="FunFam" id="2.30.30.30:FF:000027">
    <property type="entry name" value="Transcription elongation factor SPT5"/>
    <property type="match status" value="1"/>
</dbReference>
<dbReference type="InterPro" id="IPR039659">
    <property type="entry name" value="SPT5"/>
</dbReference>
<proteinExistence type="predicted"/>
<dbReference type="Proteomes" id="UP000231279">
    <property type="component" value="Unassembled WGS sequence"/>
</dbReference>
<dbReference type="GO" id="GO:0006412">
    <property type="term" value="P:translation"/>
    <property type="evidence" value="ECO:0007669"/>
    <property type="project" value="InterPro"/>
</dbReference>
<keyword evidence="4" id="KW-1185">Reference proteome</keyword>
<dbReference type="Pfam" id="PF23037">
    <property type="entry name" value="KOWx_SPT5"/>
    <property type="match status" value="1"/>
</dbReference>
<dbReference type="OrthoDB" id="28901at2759"/>
<dbReference type="InterPro" id="IPR005825">
    <property type="entry name" value="Ribosomal_uL24_CS"/>
</dbReference>
<organism evidence="3 4">
    <name type="scientific">Handroanthus impetiginosus</name>
    <dbReference type="NCBI Taxonomy" id="429701"/>
    <lineage>
        <taxon>Eukaryota</taxon>
        <taxon>Viridiplantae</taxon>
        <taxon>Streptophyta</taxon>
        <taxon>Embryophyta</taxon>
        <taxon>Tracheophyta</taxon>
        <taxon>Spermatophyta</taxon>
        <taxon>Magnoliopsida</taxon>
        <taxon>eudicotyledons</taxon>
        <taxon>Gunneridae</taxon>
        <taxon>Pentapetalae</taxon>
        <taxon>asterids</taxon>
        <taxon>lamiids</taxon>
        <taxon>Lamiales</taxon>
        <taxon>Bignoniaceae</taxon>
        <taxon>Crescentiina</taxon>
        <taxon>Tabebuia alliance</taxon>
        <taxon>Handroanthus</taxon>
    </lineage>
</organism>
<dbReference type="GO" id="GO:0003729">
    <property type="term" value="F:mRNA binding"/>
    <property type="evidence" value="ECO:0007669"/>
    <property type="project" value="TreeGrafter"/>
</dbReference>
<dbReference type="EMBL" id="NKXS01001842">
    <property type="protein sequence ID" value="PIN16577.1"/>
    <property type="molecule type" value="Genomic_DNA"/>
</dbReference>
<feature type="compositionally biased region" description="Basic and acidic residues" evidence="1">
    <location>
        <begin position="432"/>
        <end position="442"/>
    </location>
</feature>
<dbReference type="InterPro" id="IPR041977">
    <property type="entry name" value="KOW_Spt5_4"/>
</dbReference>
<dbReference type="Pfam" id="PF23042">
    <property type="entry name" value="KOW1_SPT5"/>
    <property type="match status" value="1"/>
</dbReference>
<comment type="caution">
    <text evidence="3">The sequence shown here is derived from an EMBL/GenBank/DDBJ whole genome shotgun (WGS) entry which is preliminary data.</text>
</comment>
<dbReference type="InterPro" id="IPR041978">
    <property type="entry name" value="KOW_Spt5_5"/>
</dbReference>
<dbReference type="InterPro" id="IPR041976">
    <property type="entry name" value="KOW_Spt5_3"/>
</dbReference>
<dbReference type="GO" id="GO:0003735">
    <property type="term" value="F:structural constituent of ribosome"/>
    <property type="evidence" value="ECO:0007669"/>
    <property type="project" value="InterPro"/>
</dbReference>
<protein>
    <recommendedName>
        <fullName evidence="2">KOW domain-containing protein</fullName>
    </recommendedName>
</protein>
<dbReference type="InterPro" id="IPR057935">
    <property type="entry name" value="KOW_Spt5_6_plant"/>
</dbReference>
<dbReference type="GO" id="GO:0032044">
    <property type="term" value="C:DSIF complex"/>
    <property type="evidence" value="ECO:0007669"/>
    <property type="project" value="TreeGrafter"/>
</dbReference>
<dbReference type="InterPro" id="IPR041973">
    <property type="entry name" value="KOW_Spt5_1"/>
</dbReference>
<dbReference type="Pfam" id="PF23290">
    <property type="entry name" value="KOW5_SPT5"/>
    <property type="match status" value="1"/>
</dbReference>
<dbReference type="InterPro" id="IPR014722">
    <property type="entry name" value="Rib_uL2_dom2"/>
</dbReference>
<evidence type="ECO:0000313" key="4">
    <source>
        <dbReference type="Proteomes" id="UP000231279"/>
    </source>
</evidence>
<feature type="compositionally biased region" description="Pro residues" evidence="1">
    <location>
        <begin position="515"/>
        <end position="528"/>
    </location>
</feature>
<dbReference type="PROSITE" id="PS01108">
    <property type="entry name" value="RIBOSOMAL_L24"/>
    <property type="match status" value="1"/>
</dbReference>
<feature type="domain" description="KOW" evidence="2">
    <location>
        <begin position="109"/>
        <end position="136"/>
    </location>
</feature>
<dbReference type="InterPro" id="IPR057934">
    <property type="entry name" value="KOW_Spt5_7"/>
</dbReference>
<feature type="domain" description="KOW" evidence="2">
    <location>
        <begin position="233"/>
        <end position="260"/>
    </location>
</feature>
<evidence type="ECO:0000256" key="1">
    <source>
        <dbReference type="SAM" id="MobiDB-lite"/>
    </source>
</evidence>
<dbReference type="SUPFAM" id="SSF50104">
    <property type="entry name" value="Translation proteins SH3-like domain"/>
    <property type="match status" value="1"/>
</dbReference>
<dbReference type="STRING" id="429701.A0A2G9HG99"/>
<evidence type="ECO:0000313" key="3">
    <source>
        <dbReference type="EMBL" id="PIN16577.1"/>
    </source>
</evidence>
<dbReference type="CDD" id="cd06084">
    <property type="entry name" value="KOW_Spt5_4"/>
    <property type="match status" value="1"/>
</dbReference>
<reference evidence="4" key="1">
    <citation type="journal article" date="2018" name="Gigascience">
        <title>Genome assembly of the Pink Ipe (Handroanthus impetiginosus, Bignoniaceae), a highly valued, ecologically keystone Neotropical timber forest tree.</title>
        <authorList>
            <person name="Silva-Junior O.B."/>
            <person name="Grattapaglia D."/>
            <person name="Novaes E."/>
            <person name="Collevatti R.G."/>
        </authorList>
    </citation>
    <scope>NUCLEOTIDE SEQUENCE [LARGE SCALE GENOMIC DNA]</scope>
    <source>
        <strain evidence="4">cv. UFG-1</strain>
    </source>
</reference>
<name>A0A2G9HG99_9LAMI</name>
<dbReference type="CDD" id="cd06086">
    <property type="entry name" value="KOW_Spt5_6"/>
    <property type="match status" value="1"/>
</dbReference>
<dbReference type="InterPro" id="IPR008991">
    <property type="entry name" value="Translation_prot_SH3-like_sf"/>
</dbReference>
<dbReference type="AlphaFoldDB" id="A0A2G9HG99"/>
<accession>A0A2G9HG99</accession>
<dbReference type="InterPro" id="IPR005824">
    <property type="entry name" value="KOW"/>
</dbReference>
<dbReference type="Pfam" id="PF23284">
    <property type="entry name" value="KOW2_Spt5"/>
    <property type="match status" value="1"/>
</dbReference>
<feature type="domain" description="KOW" evidence="2">
    <location>
        <begin position="57"/>
        <end position="84"/>
    </location>
</feature>
<feature type="domain" description="KOW" evidence="2">
    <location>
        <begin position="619"/>
        <end position="646"/>
    </location>
</feature>
<gene>
    <name evidence="3" type="ORF">CDL12_10771</name>
</gene>
<dbReference type="PANTHER" id="PTHR11125">
    <property type="entry name" value="SUPPRESSOR OF TY 5"/>
    <property type="match status" value="1"/>
</dbReference>